<reference evidence="9 10" key="1">
    <citation type="submission" date="2020-12" db="EMBL/GenBank/DDBJ databases">
        <title>Draft genome sequence of the commensal strain Corynebacterium tuberculostearicum MFP09/CIP 102622 isolated from human skin.</title>
        <authorList>
            <person name="Boukerb A.M."/>
            <person name="Janvier X."/>
            <person name="Feuilloley M.G.J."/>
            <person name="Groboillot A."/>
        </authorList>
    </citation>
    <scope>NUCLEOTIDE SEQUENCE [LARGE SCALE GENOMIC DNA]</scope>
    <source>
        <strain evidence="9 10">CIP 102622</strain>
    </source>
</reference>
<keyword evidence="6" id="KW-0464">Manganese</keyword>
<dbReference type="NCBIfam" id="TIGR00633">
    <property type="entry name" value="xth"/>
    <property type="match status" value="1"/>
</dbReference>
<feature type="domain" description="Endonuclease/exonuclease/phosphatase" evidence="8">
    <location>
        <begin position="6"/>
        <end position="297"/>
    </location>
</feature>
<dbReference type="GO" id="GO:0006281">
    <property type="term" value="P:DNA repair"/>
    <property type="evidence" value="ECO:0007669"/>
    <property type="project" value="InterPro"/>
</dbReference>
<protein>
    <submittedName>
        <fullName evidence="9">Endonuclease/exonuclease/phosphatase family protein</fullName>
    </submittedName>
</protein>
<dbReference type="GO" id="GO:0004519">
    <property type="term" value="F:endonuclease activity"/>
    <property type="evidence" value="ECO:0007669"/>
    <property type="project" value="UniProtKB-KW"/>
</dbReference>
<comment type="cofactor">
    <cofactor evidence="6">
        <name>Mg(2+)</name>
        <dbReference type="ChEBI" id="CHEBI:18420"/>
    </cofactor>
    <cofactor evidence="6">
        <name>Mn(2+)</name>
        <dbReference type="ChEBI" id="CHEBI:29035"/>
    </cofactor>
    <text evidence="6">Probably binds two magnesium or manganese ions per subunit.</text>
</comment>
<feature type="site" description="Interaction with DNA substrate" evidence="7">
    <location>
        <position position="297"/>
    </location>
</feature>
<feature type="binding site" evidence="6">
    <location>
        <position position="296"/>
    </location>
    <ligand>
        <name>Mg(2+)</name>
        <dbReference type="ChEBI" id="CHEBI:18420"/>
        <label>1</label>
    </ligand>
</feature>
<feature type="binding site" evidence="6">
    <location>
        <position position="297"/>
    </location>
    <ligand>
        <name>Mg(2+)</name>
        <dbReference type="ChEBI" id="CHEBI:18420"/>
        <label>1</label>
    </ligand>
</feature>
<feature type="active site" description="Proton acceptor" evidence="5">
    <location>
        <position position="297"/>
    </location>
</feature>
<dbReference type="RefSeq" id="WP_200435836.1">
    <property type="nucleotide sequence ID" value="NZ_JAEHFL010000008.1"/>
</dbReference>
<keyword evidence="4 6" id="KW-0460">Magnesium</keyword>
<keyword evidence="9" id="KW-0269">Exonuclease</keyword>
<evidence type="ECO:0000256" key="6">
    <source>
        <dbReference type="PIRSR" id="PIRSR604808-2"/>
    </source>
</evidence>
<accession>A0A8I1HVV2</accession>
<keyword evidence="10" id="KW-1185">Reference proteome</keyword>
<gene>
    <name evidence="9" type="ORF">JDP02_06565</name>
</gene>
<evidence type="ECO:0000256" key="4">
    <source>
        <dbReference type="ARBA" id="ARBA00022842"/>
    </source>
</evidence>
<evidence type="ECO:0000256" key="7">
    <source>
        <dbReference type="PIRSR" id="PIRSR604808-3"/>
    </source>
</evidence>
<feature type="active site" description="Proton donor/acceptor" evidence="5">
    <location>
        <position position="162"/>
    </location>
</feature>
<dbReference type="PROSITE" id="PS51435">
    <property type="entry name" value="AP_NUCLEASE_F1_4"/>
    <property type="match status" value="1"/>
</dbReference>
<evidence type="ECO:0000256" key="2">
    <source>
        <dbReference type="ARBA" id="ARBA00022723"/>
    </source>
</evidence>
<dbReference type="EMBL" id="JAEHFL010000008">
    <property type="protein sequence ID" value="MBK3428175.1"/>
    <property type="molecule type" value="Genomic_DNA"/>
</dbReference>
<dbReference type="GO" id="GO:0046872">
    <property type="term" value="F:metal ion binding"/>
    <property type="evidence" value="ECO:0007669"/>
    <property type="project" value="UniProtKB-KW"/>
</dbReference>
<dbReference type="InterPro" id="IPR036691">
    <property type="entry name" value="Endo/exonu/phosph_ase_sf"/>
</dbReference>
<keyword evidence="9" id="KW-0540">Nuclease</keyword>
<dbReference type="SUPFAM" id="SSF56219">
    <property type="entry name" value="DNase I-like"/>
    <property type="match status" value="1"/>
</dbReference>
<evidence type="ECO:0000256" key="1">
    <source>
        <dbReference type="ARBA" id="ARBA00007092"/>
    </source>
</evidence>
<dbReference type="InterPro" id="IPR005135">
    <property type="entry name" value="Endo/exonuclease/phosphatase"/>
</dbReference>
<dbReference type="InterPro" id="IPR004808">
    <property type="entry name" value="AP_endonuc_1"/>
</dbReference>
<feature type="site" description="Transition state stabilizer" evidence="7">
    <location>
        <position position="164"/>
    </location>
</feature>
<evidence type="ECO:0000256" key="3">
    <source>
        <dbReference type="ARBA" id="ARBA00022801"/>
    </source>
</evidence>
<organism evidence="9 10">
    <name type="scientific">Corynebacterium tuberculostearicum</name>
    <dbReference type="NCBI Taxonomy" id="38304"/>
    <lineage>
        <taxon>Bacteria</taxon>
        <taxon>Bacillati</taxon>
        <taxon>Actinomycetota</taxon>
        <taxon>Actinomycetes</taxon>
        <taxon>Mycobacteriales</taxon>
        <taxon>Corynebacteriaceae</taxon>
        <taxon>Corynebacterium</taxon>
    </lineage>
</organism>
<feature type="binding site" evidence="6">
    <location>
        <position position="164"/>
    </location>
    <ligand>
        <name>Mg(2+)</name>
        <dbReference type="ChEBI" id="CHEBI:18420"/>
        <label>1</label>
    </ligand>
</feature>
<feature type="site" description="Important for catalytic activity" evidence="7">
    <location>
        <position position="267"/>
    </location>
</feature>
<comment type="caution">
    <text evidence="9">The sequence shown here is derived from an EMBL/GenBank/DDBJ whole genome shotgun (WGS) entry which is preliminary data.</text>
</comment>
<dbReference type="Gene3D" id="3.60.10.10">
    <property type="entry name" value="Endonuclease/exonuclease/phosphatase"/>
    <property type="match status" value="1"/>
</dbReference>
<feature type="binding site" evidence="6">
    <location>
        <position position="162"/>
    </location>
    <ligand>
        <name>Mg(2+)</name>
        <dbReference type="ChEBI" id="CHEBI:18420"/>
        <label>1</label>
    </ligand>
</feature>
<evidence type="ECO:0000259" key="8">
    <source>
        <dbReference type="Pfam" id="PF03372"/>
    </source>
</evidence>
<dbReference type="AlphaFoldDB" id="A0A8I1HVV2"/>
<name>A0A8I1HVV2_9CORY</name>
<dbReference type="InterPro" id="IPR037493">
    <property type="entry name" value="ExoIII-like"/>
</dbReference>
<feature type="binding site" evidence="6">
    <location>
        <position position="9"/>
    </location>
    <ligand>
        <name>Mg(2+)</name>
        <dbReference type="ChEBI" id="CHEBI:18420"/>
        <label>1</label>
    </ligand>
</feature>
<evidence type="ECO:0000313" key="10">
    <source>
        <dbReference type="Proteomes" id="UP000603369"/>
    </source>
</evidence>
<feature type="binding site" evidence="6">
    <location>
        <position position="43"/>
    </location>
    <ligand>
        <name>Mg(2+)</name>
        <dbReference type="ChEBI" id="CHEBI:18420"/>
        <label>1</label>
    </ligand>
</feature>
<comment type="similarity">
    <text evidence="1">Belongs to the DNA repair enzymes AP/ExoA family.</text>
</comment>
<sequence length="305" mass="33983">MTLTIASVNVNGIRAACKQRNENNPGMNAWLEETPADIVLMQEVRATPEQAEKALAPALEAGWHLALADAAAKGRAGVGILSRTPLADVEVGFGSFTDAGRWIAATTRDIRVASLYLPSGDTGSPKLDEKYRFLDEFQEVLAKNAARTNSDGSPADMVIGGDWNICHRAQDLKNNKANEKKAGHLPEERAFMDHVFGAFPDDKPQEKKNLGQWQGVVEYAGGEPWAPAAEPQWFDVARRLHPDEDGPYTWWTYRGQAFNNNAGWRIDYQAATRPMLERAQRTWVEKAPTVEQRWSDHSPLLVEYR</sequence>
<dbReference type="PANTHER" id="PTHR43250">
    <property type="entry name" value="EXODEOXYRIBONUCLEASE III"/>
    <property type="match status" value="1"/>
</dbReference>
<dbReference type="Proteomes" id="UP000603369">
    <property type="component" value="Unassembled WGS sequence"/>
</dbReference>
<dbReference type="Pfam" id="PF03372">
    <property type="entry name" value="Exo_endo_phos"/>
    <property type="match status" value="1"/>
</dbReference>
<proteinExistence type="inferred from homology"/>
<keyword evidence="2 6" id="KW-0479">Metal-binding</keyword>
<dbReference type="GO" id="GO:0008311">
    <property type="term" value="F:double-stranded DNA 3'-5' DNA exonuclease activity"/>
    <property type="evidence" value="ECO:0007669"/>
    <property type="project" value="InterPro"/>
</dbReference>
<evidence type="ECO:0000256" key="5">
    <source>
        <dbReference type="PIRSR" id="PIRSR604808-1"/>
    </source>
</evidence>
<feature type="active site" evidence="5">
    <location>
        <position position="116"/>
    </location>
</feature>
<evidence type="ECO:0000313" key="9">
    <source>
        <dbReference type="EMBL" id="MBK3428175.1"/>
    </source>
</evidence>
<keyword evidence="9" id="KW-0255">Endonuclease</keyword>
<dbReference type="PANTHER" id="PTHR43250:SF2">
    <property type="entry name" value="EXODEOXYRIBONUCLEASE III"/>
    <property type="match status" value="1"/>
</dbReference>
<keyword evidence="3" id="KW-0378">Hydrolase</keyword>